<reference evidence="3 4" key="1">
    <citation type="journal article" date="2008" name="Int. J. Syst. Evol. Microbiol.">
        <title>Description of Roseateles aquatilis sp. nov. and Roseateles terrae sp. nov., in the class Betaproteobacteria, and emended description of the genus Roseateles.</title>
        <authorList>
            <person name="Gomila M."/>
            <person name="Bowien B."/>
            <person name="Falsen E."/>
            <person name="Moore E.R."/>
            <person name="Lalucat J."/>
        </authorList>
    </citation>
    <scope>NUCLEOTIDE SEQUENCE [LARGE SCALE GENOMIC DNA]</scope>
    <source>
        <strain evidence="3 4">CCUG 48205</strain>
    </source>
</reference>
<comment type="caution">
    <text evidence="3">The sequence shown here is derived from an EMBL/GenBank/DDBJ whole genome shotgun (WGS) entry which is preliminary data.</text>
</comment>
<evidence type="ECO:0000313" key="4">
    <source>
        <dbReference type="Proteomes" id="UP000197468"/>
    </source>
</evidence>
<dbReference type="Pfam" id="PF09917">
    <property type="entry name" value="DUF2147"/>
    <property type="match status" value="1"/>
</dbReference>
<feature type="chain" id="PRO_5012941820" description="DUF2147 domain-containing protein" evidence="1">
    <location>
        <begin position="23"/>
        <end position="151"/>
    </location>
</feature>
<feature type="signal peptide" evidence="1">
    <location>
        <begin position="1"/>
        <end position="22"/>
    </location>
</feature>
<sequence>MKPLFATAVALGLGLSANLALAQTATSPVGVWKTIDDESKQERSTVRISEVNGVMTGKIEKITDPTKQGAKCDECADDRKGQPIIGLTIIRNVKKNTGDTELWDGGDILDPSNGKVYRVRLRPIDGGQKLEVRGFIGMPLLGRTQTWIRVE</sequence>
<evidence type="ECO:0000256" key="1">
    <source>
        <dbReference type="SAM" id="SignalP"/>
    </source>
</evidence>
<gene>
    <name evidence="3" type="ORF">CDN99_04885</name>
</gene>
<proteinExistence type="predicted"/>
<dbReference type="PANTHER" id="PTHR36919">
    <property type="entry name" value="BLR1215 PROTEIN"/>
    <property type="match status" value="1"/>
</dbReference>
<feature type="domain" description="DUF2147" evidence="2">
    <location>
        <begin position="30"/>
        <end position="149"/>
    </location>
</feature>
<evidence type="ECO:0000259" key="2">
    <source>
        <dbReference type="Pfam" id="PF09917"/>
    </source>
</evidence>
<dbReference type="AlphaFoldDB" id="A0A246JMD0"/>
<keyword evidence="1" id="KW-0732">Signal</keyword>
<dbReference type="OrthoDB" id="9814399at2"/>
<keyword evidence="4" id="KW-1185">Reference proteome</keyword>
<accession>A0A246JMD0</accession>
<protein>
    <recommendedName>
        <fullName evidence="2">DUF2147 domain-containing protein</fullName>
    </recommendedName>
</protein>
<dbReference type="Proteomes" id="UP000197468">
    <property type="component" value="Unassembled WGS sequence"/>
</dbReference>
<dbReference type="Gene3D" id="2.40.128.520">
    <property type="match status" value="1"/>
</dbReference>
<name>A0A246JMD0_9BURK</name>
<dbReference type="PANTHER" id="PTHR36919:SF3">
    <property type="entry name" value="BLL5882 PROTEIN"/>
    <property type="match status" value="1"/>
</dbReference>
<organism evidence="3 4">
    <name type="scientific">Roseateles aquatilis</name>
    <dbReference type="NCBI Taxonomy" id="431061"/>
    <lineage>
        <taxon>Bacteria</taxon>
        <taxon>Pseudomonadati</taxon>
        <taxon>Pseudomonadota</taxon>
        <taxon>Betaproteobacteria</taxon>
        <taxon>Burkholderiales</taxon>
        <taxon>Sphaerotilaceae</taxon>
        <taxon>Roseateles</taxon>
    </lineage>
</organism>
<dbReference type="RefSeq" id="WP_088383041.1">
    <property type="nucleotide sequence ID" value="NZ_NIOF01000001.1"/>
</dbReference>
<evidence type="ECO:0000313" key="3">
    <source>
        <dbReference type="EMBL" id="OWQ93781.1"/>
    </source>
</evidence>
<dbReference type="InterPro" id="IPR019223">
    <property type="entry name" value="DUF2147"/>
</dbReference>
<dbReference type="EMBL" id="NIOF01000001">
    <property type="protein sequence ID" value="OWQ93781.1"/>
    <property type="molecule type" value="Genomic_DNA"/>
</dbReference>